<dbReference type="GO" id="GO:0003677">
    <property type="term" value="F:DNA binding"/>
    <property type="evidence" value="ECO:0007669"/>
    <property type="project" value="UniProtKB-KW"/>
</dbReference>
<dbReference type="InterPro" id="IPR039422">
    <property type="entry name" value="MarR/SlyA-like"/>
</dbReference>
<reference evidence="3" key="1">
    <citation type="submission" date="2016-10" db="EMBL/GenBank/DDBJ databases">
        <authorList>
            <person name="Varghese N."/>
            <person name="Submissions S."/>
        </authorList>
    </citation>
    <scope>NUCLEOTIDE SEQUENCE [LARGE SCALE GENOMIC DNA]</scope>
    <source>
        <strain evidence="3">CGMCC 1.6494</strain>
    </source>
</reference>
<dbReference type="Gene3D" id="1.10.10.10">
    <property type="entry name" value="Winged helix-like DNA-binding domain superfamily/Winged helix DNA-binding domain"/>
    <property type="match status" value="1"/>
</dbReference>
<sequence>MSKNQTSPLNKQDYQQLSQFRYQLRCFLRHSENICREHGMTSLQYQLLLHLKGFEGQEWATVGQLAERLQAKHHGTVSLIDRCEQLGLVERRPGREDRRQIEVHLLAEGAKRVEQIAEAHQPELRQLQEEIRLPDWKGRE</sequence>
<organism evidence="2 3">
    <name type="scientific">Vreelandella arcis</name>
    <dbReference type="NCBI Taxonomy" id="416873"/>
    <lineage>
        <taxon>Bacteria</taxon>
        <taxon>Pseudomonadati</taxon>
        <taxon>Pseudomonadota</taxon>
        <taxon>Gammaproteobacteria</taxon>
        <taxon>Oceanospirillales</taxon>
        <taxon>Halomonadaceae</taxon>
        <taxon>Vreelandella</taxon>
    </lineage>
</organism>
<keyword evidence="2" id="KW-0238">DNA-binding</keyword>
<dbReference type="AlphaFoldDB" id="A0A1G9YEF5"/>
<dbReference type="SUPFAM" id="SSF46785">
    <property type="entry name" value="Winged helix' DNA-binding domain"/>
    <property type="match status" value="1"/>
</dbReference>
<dbReference type="EMBL" id="FNII01000002">
    <property type="protein sequence ID" value="SDN06811.1"/>
    <property type="molecule type" value="Genomic_DNA"/>
</dbReference>
<dbReference type="PANTHER" id="PTHR33164:SF104">
    <property type="entry name" value="TRANSCRIPTIONAL REGULATORY PROTEIN"/>
    <property type="match status" value="1"/>
</dbReference>
<dbReference type="GO" id="GO:0003700">
    <property type="term" value="F:DNA-binding transcription factor activity"/>
    <property type="evidence" value="ECO:0007669"/>
    <property type="project" value="InterPro"/>
</dbReference>
<feature type="domain" description="HTH marR-type" evidence="1">
    <location>
        <begin position="10"/>
        <end position="140"/>
    </location>
</feature>
<dbReference type="PANTHER" id="PTHR33164">
    <property type="entry name" value="TRANSCRIPTIONAL REGULATOR, MARR FAMILY"/>
    <property type="match status" value="1"/>
</dbReference>
<evidence type="ECO:0000259" key="1">
    <source>
        <dbReference type="PROSITE" id="PS50995"/>
    </source>
</evidence>
<name>A0A1G9YEF5_9GAMM</name>
<dbReference type="STRING" id="416873.SAMN04487951_102105"/>
<dbReference type="Pfam" id="PF12802">
    <property type="entry name" value="MarR_2"/>
    <property type="match status" value="1"/>
</dbReference>
<dbReference type="InterPro" id="IPR000835">
    <property type="entry name" value="HTH_MarR-typ"/>
</dbReference>
<dbReference type="Proteomes" id="UP000199677">
    <property type="component" value="Unassembled WGS sequence"/>
</dbReference>
<proteinExistence type="predicted"/>
<dbReference type="InterPro" id="IPR036388">
    <property type="entry name" value="WH-like_DNA-bd_sf"/>
</dbReference>
<dbReference type="SMART" id="SM00347">
    <property type="entry name" value="HTH_MARR"/>
    <property type="match status" value="1"/>
</dbReference>
<accession>A0A1G9YEF5</accession>
<evidence type="ECO:0000313" key="3">
    <source>
        <dbReference type="Proteomes" id="UP000199677"/>
    </source>
</evidence>
<evidence type="ECO:0000313" key="2">
    <source>
        <dbReference type="EMBL" id="SDN06811.1"/>
    </source>
</evidence>
<protein>
    <submittedName>
        <fullName evidence="2">DNA-binding transcriptional regulator, MarR family</fullName>
    </submittedName>
</protein>
<dbReference type="InterPro" id="IPR036390">
    <property type="entry name" value="WH_DNA-bd_sf"/>
</dbReference>
<dbReference type="PROSITE" id="PS50995">
    <property type="entry name" value="HTH_MARR_2"/>
    <property type="match status" value="1"/>
</dbReference>
<keyword evidence="3" id="KW-1185">Reference proteome</keyword>
<dbReference type="OrthoDB" id="8594189at2"/>
<dbReference type="GO" id="GO:0006950">
    <property type="term" value="P:response to stress"/>
    <property type="evidence" value="ECO:0007669"/>
    <property type="project" value="TreeGrafter"/>
</dbReference>
<gene>
    <name evidence="2" type="ORF">SAMN04487951_102105</name>
</gene>